<dbReference type="Pfam" id="PF07721">
    <property type="entry name" value="TPR_4"/>
    <property type="match status" value="1"/>
</dbReference>
<dbReference type="Proteomes" id="UP001431019">
    <property type="component" value="Unassembled WGS sequence"/>
</dbReference>
<dbReference type="Pfam" id="PF13181">
    <property type="entry name" value="TPR_8"/>
    <property type="match status" value="1"/>
</dbReference>
<dbReference type="PROSITE" id="PS50005">
    <property type="entry name" value="TPR"/>
    <property type="match status" value="6"/>
</dbReference>
<accession>A0ABS8JZV0</accession>
<feature type="repeat" description="TPR" evidence="1">
    <location>
        <begin position="76"/>
        <end position="109"/>
    </location>
</feature>
<gene>
    <name evidence="2" type="ORF">LJ656_22860</name>
</gene>
<feature type="repeat" description="TPR" evidence="1">
    <location>
        <begin position="144"/>
        <end position="177"/>
    </location>
</feature>
<proteinExistence type="predicted"/>
<keyword evidence="1" id="KW-0802">TPR repeat</keyword>
<organism evidence="2 3">
    <name type="scientific">Paraburkholderia sejongensis</name>
    <dbReference type="NCBI Taxonomy" id="2886946"/>
    <lineage>
        <taxon>Bacteria</taxon>
        <taxon>Pseudomonadati</taxon>
        <taxon>Pseudomonadota</taxon>
        <taxon>Betaproteobacteria</taxon>
        <taxon>Burkholderiales</taxon>
        <taxon>Burkholderiaceae</taxon>
        <taxon>Paraburkholderia</taxon>
    </lineage>
</organism>
<name>A0ABS8JZV0_9BURK</name>
<feature type="repeat" description="TPR" evidence="1">
    <location>
        <begin position="246"/>
        <end position="279"/>
    </location>
</feature>
<dbReference type="PANTHER" id="PTHR44216:SF3">
    <property type="entry name" value="PROTEIN O-MANNOSYL-TRANSFERASE TMTC2"/>
    <property type="match status" value="1"/>
</dbReference>
<dbReference type="InterPro" id="IPR002201">
    <property type="entry name" value="Glyco_trans_9"/>
</dbReference>
<dbReference type="EMBL" id="JAJITD010000012">
    <property type="protein sequence ID" value="MCC8395432.1"/>
    <property type="molecule type" value="Genomic_DNA"/>
</dbReference>
<dbReference type="InterPro" id="IPR011990">
    <property type="entry name" value="TPR-like_helical_dom_sf"/>
</dbReference>
<dbReference type="Pfam" id="PF14559">
    <property type="entry name" value="TPR_19"/>
    <property type="match status" value="1"/>
</dbReference>
<dbReference type="Pfam" id="PF01075">
    <property type="entry name" value="Glyco_transf_9"/>
    <property type="match status" value="1"/>
</dbReference>
<evidence type="ECO:0000256" key="1">
    <source>
        <dbReference type="PROSITE-ProRule" id="PRU00339"/>
    </source>
</evidence>
<evidence type="ECO:0000313" key="2">
    <source>
        <dbReference type="EMBL" id="MCC8395432.1"/>
    </source>
</evidence>
<dbReference type="Gene3D" id="3.40.50.2000">
    <property type="entry name" value="Glycogen Phosphorylase B"/>
    <property type="match status" value="1"/>
</dbReference>
<evidence type="ECO:0000313" key="3">
    <source>
        <dbReference type="Proteomes" id="UP001431019"/>
    </source>
</evidence>
<dbReference type="InterPro" id="IPR011717">
    <property type="entry name" value="TPR-4"/>
</dbReference>
<dbReference type="InterPro" id="IPR052384">
    <property type="entry name" value="TMTC_O-mannosyltransferase"/>
</dbReference>
<dbReference type="InterPro" id="IPR019734">
    <property type="entry name" value="TPR_rpt"/>
</dbReference>
<dbReference type="Gene3D" id="1.25.40.10">
    <property type="entry name" value="Tetratricopeptide repeat domain"/>
    <property type="match status" value="3"/>
</dbReference>
<dbReference type="SUPFAM" id="SSF48452">
    <property type="entry name" value="TPR-like"/>
    <property type="match status" value="2"/>
</dbReference>
<protein>
    <submittedName>
        <fullName evidence="2">Tetratricopeptide repeat protein</fullName>
    </submittedName>
</protein>
<reference evidence="2 3" key="1">
    <citation type="submission" date="2021-11" db="EMBL/GenBank/DDBJ databases">
        <authorList>
            <person name="Oh E.-T."/>
            <person name="Kim S.-B."/>
        </authorList>
    </citation>
    <scope>NUCLEOTIDE SEQUENCE [LARGE SCALE GENOMIC DNA]</scope>
    <source>
        <strain evidence="2 3">MMS20-SJTR3</strain>
    </source>
</reference>
<dbReference type="SMART" id="SM00028">
    <property type="entry name" value="TPR"/>
    <property type="match status" value="8"/>
</dbReference>
<feature type="repeat" description="TPR" evidence="1">
    <location>
        <begin position="110"/>
        <end position="143"/>
    </location>
</feature>
<dbReference type="SUPFAM" id="SSF53756">
    <property type="entry name" value="UDP-Glycosyltransferase/glycogen phosphorylase"/>
    <property type="match status" value="1"/>
</dbReference>
<keyword evidence="3" id="KW-1185">Reference proteome</keyword>
<feature type="repeat" description="TPR" evidence="1">
    <location>
        <begin position="178"/>
        <end position="211"/>
    </location>
</feature>
<comment type="caution">
    <text evidence="2">The sequence shown here is derived from an EMBL/GenBank/DDBJ whole genome shotgun (WGS) entry which is preliminary data.</text>
</comment>
<dbReference type="Pfam" id="PF13432">
    <property type="entry name" value="TPR_16"/>
    <property type="match status" value="2"/>
</dbReference>
<sequence length="635" mass="69542">MSADAAGDDGLCKRGVQLLEAGDVAGAETCLSAVAEEHPDFPLAQYHLGLAALRAGQLDTAERHFRAALERKADFAAAYNNLGDILMRTGRLAEAEQQLRRASVEDPALAEAFYNLGTLMLNTGRSVEAEACLHRAIVLRPNFAHAYNNLCEVMLRTNRRDEAESCVRKAVELAPDFALAHYNLGNLLLGARRAGDAEASLRRALELQPDFPAANHRLGTLLLSQNRASEAETLLRRQVAGQPQIGASHRMLGITLLALRREQEALGCLRRALELDPRDAEAHYHLGGALLTLNRLEEAVDAASRGYALAPELAGGRLILGSALLKLGRYREGWPHYEYFSARRGPGVARTPLAGLLPEWQGEPLAGKALIMQCDFGFGPDESIQFARFFAPLKASGLAHLTFVCPPEHKLLFDGMREIDTLKSTDEHVDPRRADYWCYLTSLPLRLDVTLERLAAPLPYLRVASAQLKRWQTRLDRSLPADRPRIGIAGAGELPVSLLQPLLAVPGVSFVALGTDARQRGAWRELPAQLRPADVAGEAANLSDLAALVRNLDLVITADPAIAHLAGALNRPFWLLLKLDGDWRWLHARSDSPWYPQLARLFRQREHGDWSAVIDEAAAALPAWIAANRSVNPGS</sequence>
<dbReference type="PANTHER" id="PTHR44216">
    <property type="entry name" value="PROTEIN O-MANNOSYL-TRANSFERASE TMTC2"/>
    <property type="match status" value="1"/>
</dbReference>
<feature type="repeat" description="TPR" evidence="1">
    <location>
        <begin position="280"/>
        <end position="313"/>
    </location>
</feature>
<dbReference type="RefSeq" id="WP_230511773.1">
    <property type="nucleotide sequence ID" value="NZ_JAJITD010000012.1"/>
</dbReference>